<dbReference type="GO" id="GO:0016829">
    <property type="term" value="F:lyase activity"/>
    <property type="evidence" value="ECO:0007669"/>
    <property type="project" value="InterPro"/>
</dbReference>
<sequence>MRNNIVFLAFISFIFISKIQAQEHVKSGDEMVKLNNPITVQYIKSKLKKSSPRLILTPAIEINLKKKIKIDPLVKNYYEAIKLNAADILTKPLLTRTLIGRRLLATSREMLYRMTILSMVYRMEKDPKILKRINDELIAVCNFSDWHPAHFLDVAELSLAVAIAVDWTGNALPKATVELAKNSLIEKGIKPSFNENQQPSWVTAPHNWNQVCNGGMIAAAIVIADKNPELAAKTISRALEGMPNALKQYSPDGVYPEGATYWGYGTSFSVTTSSMLESAFGTDFGIANYPSFIESANFRLLSVAPSGWYFNFSDCGDKPGNDGDVTLAWFAKETGNPIYLEKEKFMQSPPAMGKLPRLAGPGLIWLSEFQPKDSTDLPLAWKGDGPNPVVIFRGKKDDPENYYFGGKGGSASNNHGNMDAGSFVFELNGVRWVVDPGTQDYNDLEHAGFNLWDMCQNCQRWTLLTKGNFGHSTLTIDDALFNVKGYAPIVDFRAGNNPEASIDMSQIYEGHLKAAHRKFIKDSDHSITIEDQLQLGDSTKLLTWAIMTTAEVIPSADGAILKQDGKQLALKILSPDNVRVSTIMMDPPPLKLDKKIENLKRVEIRIPAYIFPDKKGTIKVRLSSLE</sequence>
<dbReference type="GO" id="GO:0030313">
    <property type="term" value="C:cell envelope"/>
    <property type="evidence" value="ECO:0007669"/>
    <property type="project" value="UniProtKB-SubCell"/>
</dbReference>
<evidence type="ECO:0000313" key="4">
    <source>
        <dbReference type="Proteomes" id="UP000326903"/>
    </source>
</evidence>
<comment type="caution">
    <text evidence="3">The sequence shown here is derived from an EMBL/GenBank/DDBJ whole genome shotgun (WGS) entry which is preliminary data.</text>
</comment>
<organism evidence="3 4">
    <name type="scientific">Ginsengibacter hankyongi</name>
    <dbReference type="NCBI Taxonomy" id="2607284"/>
    <lineage>
        <taxon>Bacteria</taxon>
        <taxon>Pseudomonadati</taxon>
        <taxon>Bacteroidota</taxon>
        <taxon>Chitinophagia</taxon>
        <taxon>Chitinophagales</taxon>
        <taxon>Chitinophagaceae</taxon>
        <taxon>Ginsengibacter</taxon>
    </lineage>
</organism>
<comment type="subcellular location">
    <subcellularLocation>
        <location evidence="1">Cell envelope</location>
    </subcellularLocation>
</comment>
<proteinExistence type="predicted"/>
<dbReference type="Pfam" id="PF07940">
    <property type="entry name" value="Hepar_II_III_C"/>
    <property type="match status" value="1"/>
</dbReference>
<dbReference type="Proteomes" id="UP000326903">
    <property type="component" value="Unassembled WGS sequence"/>
</dbReference>
<dbReference type="AlphaFoldDB" id="A0A5J5IJX5"/>
<dbReference type="Gene3D" id="2.70.98.70">
    <property type="match status" value="1"/>
</dbReference>
<dbReference type="Gene3D" id="1.50.10.100">
    <property type="entry name" value="Chondroitin AC/alginate lyase"/>
    <property type="match status" value="1"/>
</dbReference>
<evidence type="ECO:0000313" key="3">
    <source>
        <dbReference type="EMBL" id="KAA9041385.1"/>
    </source>
</evidence>
<dbReference type="RefSeq" id="WP_150413505.1">
    <property type="nucleotide sequence ID" value="NZ_VYQF01000001.1"/>
</dbReference>
<dbReference type="EMBL" id="VYQF01000001">
    <property type="protein sequence ID" value="KAA9041385.1"/>
    <property type="molecule type" value="Genomic_DNA"/>
</dbReference>
<dbReference type="SUPFAM" id="SSF48230">
    <property type="entry name" value="Chondroitin AC/alginate lyase"/>
    <property type="match status" value="1"/>
</dbReference>
<feature type="domain" description="Heparinase II/III-like C-terminal" evidence="2">
    <location>
        <begin position="413"/>
        <end position="549"/>
    </location>
</feature>
<reference evidence="3 4" key="1">
    <citation type="submission" date="2019-09" db="EMBL/GenBank/DDBJ databases">
        <title>Draft genome sequence of Ginsengibacter sp. BR5-29.</title>
        <authorList>
            <person name="Im W.-T."/>
        </authorList>
    </citation>
    <scope>NUCLEOTIDE SEQUENCE [LARGE SCALE GENOMIC DNA]</scope>
    <source>
        <strain evidence="3 4">BR5-29</strain>
    </source>
</reference>
<evidence type="ECO:0000256" key="1">
    <source>
        <dbReference type="ARBA" id="ARBA00004196"/>
    </source>
</evidence>
<dbReference type="PANTHER" id="PTHR38045">
    <property type="entry name" value="CHROMOSOME 1, WHOLE GENOME SHOTGUN SEQUENCE"/>
    <property type="match status" value="1"/>
</dbReference>
<name>A0A5J5IJX5_9BACT</name>
<dbReference type="InterPro" id="IPR008929">
    <property type="entry name" value="Chondroitin_lyas"/>
</dbReference>
<protein>
    <recommendedName>
        <fullName evidence="2">Heparinase II/III-like C-terminal domain-containing protein</fullName>
    </recommendedName>
</protein>
<evidence type="ECO:0000259" key="2">
    <source>
        <dbReference type="Pfam" id="PF07940"/>
    </source>
</evidence>
<gene>
    <name evidence="3" type="ORF">FW778_04990</name>
</gene>
<keyword evidence="4" id="KW-1185">Reference proteome</keyword>
<dbReference type="InterPro" id="IPR012480">
    <property type="entry name" value="Hepar_II_III_C"/>
</dbReference>
<accession>A0A5J5IJX5</accession>
<dbReference type="PANTHER" id="PTHR38045:SF1">
    <property type="entry name" value="HEPARINASE II_III-LIKE PROTEIN"/>
    <property type="match status" value="1"/>
</dbReference>